<dbReference type="PANTHER" id="PTHR44936:SF9">
    <property type="entry name" value="SENSOR PROTEIN CREC"/>
    <property type="match status" value="1"/>
</dbReference>
<evidence type="ECO:0000256" key="11">
    <source>
        <dbReference type="ARBA" id="ARBA00022801"/>
    </source>
</evidence>
<dbReference type="GO" id="GO:0004721">
    <property type="term" value="F:phosphoprotein phosphatase activity"/>
    <property type="evidence" value="ECO:0007669"/>
    <property type="project" value="UniProtKB-KW"/>
</dbReference>
<dbReference type="AlphaFoldDB" id="A0A8J2Z7N3"/>
<reference evidence="24 25" key="1">
    <citation type="journal article" date="2014" name="Int. J. Syst. Evol. Microbiol.">
        <title>Complete genome sequence of Corynebacterium casei LMG S-19264T (=DSM 44701T), isolated from a smear-ripened cheese.</title>
        <authorList>
            <consortium name="US DOE Joint Genome Institute (JGI-PGF)"/>
            <person name="Walter F."/>
            <person name="Albersmeier A."/>
            <person name="Kalinowski J."/>
            <person name="Ruckert C."/>
        </authorList>
    </citation>
    <scope>NUCLEOTIDE SEQUENCE [LARGE SCALE GENOMIC DNA]</scope>
    <source>
        <strain evidence="24 25">CGMCC 1.16330</strain>
    </source>
</reference>
<keyword evidence="15" id="KW-0902">Two-component regulatory system</keyword>
<protein>
    <recommendedName>
        <fullName evidence="19">Signal transduction histidine-protein kinase/phosphatase MprB</fullName>
        <ecNumber evidence="5">2.7.13.3</ecNumber>
    </recommendedName>
    <alternativeName>
        <fullName evidence="20">Mycobacterial persistence regulator B</fullName>
    </alternativeName>
</protein>
<keyword evidence="8" id="KW-0808">Transferase</keyword>
<keyword evidence="6" id="KW-1003">Cell membrane</keyword>
<dbReference type="EMBL" id="BMKS01000001">
    <property type="protein sequence ID" value="GGG18703.1"/>
    <property type="molecule type" value="Genomic_DNA"/>
</dbReference>
<evidence type="ECO:0000256" key="19">
    <source>
        <dbReference type="ARBA" id="ARBA00040454"/>
    </source>
</evidence>
<dbReference type="CDD" id="cd00082">
    <property type="entry name" value="HisKA"/>
    <property type="match status" value="1"/>
</dbReference>
<comment type="cofactor">
    <cofactor evidence="2">
        <name>Mn(2+)</name>
        <dbReference type="ChEBI" id="CHEBI:29035"/>
    </cofactor>
</comment>
<keyword evidence="21" id="KW-0812">Transmembrane</keyword>
<keyword evidence="18" id="KW-0464">Manganese</keyword>
<evidence type="ECO:0000256" key="8">
    <source>
        <dbReference type="ARBA" id="ARBA00022679"/>
    </source>
</evidence>
<feature type="domain" description="Histidine kinase" evidence="22">
    <location>
        <begin position="264"/>
        <end position="467"/>
    </location>
</feature>
<evidence type="ECO:0000256" key="17">
    <source>
        <dbReference type="ARBA" id="ARBA00023026"/>
    </source>
</evidence>
<keyword evidence="10" id="KW-0418">Kinase</keyword>
<dbReference type="RefSeq" id="WP_188897826.1">
    <property type="nucleotide sequence ID" value="NZ_BMKS01000001.1"/>
</dbReference>
<feature type="transmembrane region" description="Helical" evidence="21">
    <location>
        <begin position="164"/>
        <end position="187"/>
    </location>
</feature>
<dbReference type="GO" id="GO:0000155">
    <property type="term" value="F:phosphorelay sensor kinase activity"/>
    <property type="evidence" value="ECO:0007669"/>
    <property type="project" value="InterPro"/>
</dbReference>
<evidence type="ECO:0000256" key="14">
    <source>
        <dbReference type="ARBA" id="ARBA00022912"/>
    </source>
</evidence>
<comment type="cofactor">
    <cofactor evidence="3">
        <name>Mg(2+)</name>
        <dbReference type="ChEBI" id="CHEBI:18420"/>
    </cofactor>
</comment>
<dbReference type="Gene3D" id="3.30.565.10">
    <property type="entry name" value="Histidine kinase-like ATPase, C-terminal domain"/>
    <property type="match status" value="1"/>
</dbReference>
<dbReference type="Gene3D" id="6.10.340.10">
    <property type="match status" value="1"/>
</dbReference>
<comment type="catalytic activity">
    <reaction evidence="1">
        <text>ATP + protein L-histidine = ADP + protein N-phospho-L-histidine.</text>
        <dbReference type="EC" id="2.7.13.3"/>
    </reaction>
</comment>
<dbReference type="Pfam" id="PF00512">
    <property type="entry name" value="HisKA"/>
    <property type="match status" value="1"/>
</dbReference>
<sequence>MPKPSRPPWTIAVRLPLFVGVAVFLSAVGTTHLALYVMGRELDQEIAQMADVYIDSLAGAVLPALVRDDRVELQEVLERGLGLQRGVTDLGIVVTRPDGAPIARVGDPQGDPPWNRGGGNVAWTRTAGGATAWAQRELVADGEPIALIAAQLAFPEQVTRRNRVGIALTVADLVLAALAAALAMHFARRLIRPFAAVTAAIERAGSGRPEPLPPLDAAAAQDAEISRLVAAYNLMVERLRDRQELAARLEEQERAAVLGRLAATVAHEVRNPLAGMLTALDTIRRFGADAAAREHAVSLVERGLMQIEAVVRTTLATHREAAEPRPLSDADLEDLKVLVQPEARRRGVDLAWRVDLRGDVPTDAVRVRQIVLNLLLNAVTATRQGGRVTLEAGRRGDDLVIAVEDEAGGLPPELARRLGGDEGGAGTSQGLGISIAARLVESLAGRIEVEAGRSAGTRIVLRLPARREGAA</sequence>
<accession>A0A8J2Z7N3</accession>
<dbReference type="Gene3D" id="1.10.287.130">
    <property type="match status" value="1"/>
</dbReference>
<dbReference type="InterPro" id="IPR004358">
    <property type="entry name" value="Sig_transdc_His_kin-like_C"/>
</dbReference>
<evidence type="ECO:0000256" key="4">
    <source>
        <dbReference type="ARBA" id="ARBA00004651"/>
    </source>
</evidence>
<dbReference type="SMART" id="SM00387">
    <property type="entry name" value="HATPase_c"/>
    <property type="match status" value="1"/>
</dbReference>
<evidence type="ECO:0000256" key="12">
    <source>
        <dbReference type="ARBA" id="ARBA00022840"/>
    </source>
</evidence>
<feature type="domain" description="HAMP" evidence="23">
    <location>
        <begin position="188"/>
        <end position="244"/>
    </location>
</feature>
<dbReference type="InterPro" id="IPR050980">
    <property type="entry name" value="2C_sensor_his_kinase"/>
</dbReference>
<evidence type="ECO:0000256" key="7">
    <source>
        <dbReference type="ARBA" id="ARBA00022553"/>
    </source>
</evidence>
<evidence type="ECO:0000256" key="20">
    <source>
        <dbReference type="ARBA" id="ARBA00041776"/>
    </source>
</evidence>
<evidence type="ECO:0000256" key="5">
    <source>
        <dbReference type="ARBA" id="ARBA00012438"/>
    </source>
</evidence>
<dbReference type="InterPro" id="IPR005467">
    <property type="entry name" value="His_kinase_dom"/>
</dbReference>
<keyword evidence="21" id="KW-1133">Transmembrane helix</keyword>
<dbReference type="SMART" id="SM00388">
    <property type="entry name" value="HisKA"/>
    <property type="match status" value="1"/>
</dbReference>
<organism evidence="24 25">
    <name type="scientific">Caldovatus sediminis</name>
    <dbReference type="NCBI Taxonomy" id="2041189"/>
    <lineage>
        <taxon>Bacteria</taxon>
        <taxon>Pseudomonadati</taxon>
        <taxon>Pseudomonadota</taxon>
        <taxon>Alphaproteobacteria</taxon>
        <taxon>Acetobacterales</taxon>
        <taxon>Roseomonadaceae</taxon>
        <taxon>Caldovatus</taxon>
    </lineage>
</organism>
<dbReference type="PROSITE" id="PS50109">
    <property type="entry name" value="HIS_KIN"/>
    <property type="match status" value="1"/>
</dbReference>
<dbReference type="SUPFAM" id="SSF47384">
    <property type="entry name" value="Homodimeric domain of signal transducing histidine kinase"/>
    <property type="match status" value="1"/>
</dbReference>
<dbReference type="Proteomes" id="UP000597507">
    <property type="component" value="Unassembled WGS sequence"/>
</dbReference>
<evidence type="ECO:0000256" key="18">
    <source>
        <dbReference type="ARBA" id="ARBA00023211"/>
    </source>
</evidence>
<dbReference type="SMART" id="SM00304">
    <property type="entry name" value="HAMP"/>
    <property type="match status" value="1"/>
</dbReference>
<feature type="transmembrane region" description="Helical" evidence="21">
    <location>
        <begin position="15"/>
        <end position="39"/>
    </location>
</feature>
<proteinExistence type="predicted"/>
<evidence type="ECO:0000256" key="10">
    <source>
        <dbReference type="ARBA" id="ARBA00022777"/>
    </source>
</evidence>
<evidence type="ECO:0000259" key="23">
    <source>
        <dbReference type="PROSITE" id="PS50885"/>
    </source>
</evidence>
<comment type="caution">
    <text evidence="24">The sequence shown here is derived from an EMBL/GenBank/DDBJ whole genome shotgun (WGS) entry which is preliminary data.</text>
</comment>
<evidence type="ECO:0000256" key="16">
    <source>
        <dbReference type="ARBA" id="ARBA00023016"/>
    </source>
</evidence>
<dbReference type="EC" id="2.7.13.3" evidence="5"/>
<evidence type="ECO:0000256" key="2">
    <source>
        <dbReference type="ARBA" id="ARBA00001936"/>
    </source>
</evidence>
<evidence type="ECO:0000256" key="3">
    <source>
        <dbReference type="ARBA" id="ARBA00001946"/>
    </source>
</evidence>
<dbReference type="GO" id="GO:0005524">
    <property type="term" value="F:ATP binding"/>
    <property type="evidence" value="ECO:0007669"/>
    <property type="project" value="UniProtKB-KW"/>
</dbReference>
<dbReference type="Pfam" id="PF02518">
    <property type="entry name" value="HATPase_c"/>
    <property type="match status" value="1"/>
</dbReference>
<keyword evidence="17" id="KW-0843">Virulence</keyword>
<keyword evidence="16" id="KW-0346">Stress response</keyword>
<evidence type="ECO:0000256" key="21">
    <source>
        <dbReference type="SAM" id="Phobius"/>
    </source>
</evidence>
<keyword evidence="11" id="KW-0378">Hydrolase</keyword>
<evidence type="ECO:0000313" key="24">
    <source>
        <dbReference type="EMBL" id="GGG18703.1"/>
    </source>
</evidence>
<dbReference type="InterPro" id="IPR036890">
    <property type="entry name" value="HATPase_C_sf"/>
</dbReference>
<evidence type="ECO:0000256" key="15">
    <source>
        <dbReference type="ARBA" id="ARBA00023012"/>
    </source>
</evidence>
<evidence type="ECO:0000313" key="25">
    <source>
        <dbReference type="Proteomes" id="UP000597507"/>
    </source>
</evidence>
<dbReference type="InterPro" id="IPR003661">
    <property type="entry name" value="HisK_dim/P_dom"/>
</dbReference>
<keyword evidence="12" id="KW-0067">ATP-binding</keyword>
<evidence type="ECO:0000256" key="13">
    <source>
        <dbReference type="ARBA" id="ARBA00022842"/>
    </source>
</evidence>
<evidence type="ECO:0000256" key="1">
    <source>
        <dbReference type="ARBA" id="ARBA00000085"/>
    </source>
</evidence>
<keyword evidence="25" id="KW-1185">Reference proteome</keyword>
<keyword evidence="14" id="KW-0904">Protein phosphatase</keyword>
<dbReference type="InterPro" id="IPR003594">
    <property type="entry name" value="HATPase_dom"/>
</dbReference>
<comment type="subcellular location">
    <subcellularLocation>
        <location evidence="4">Cell membrane</location>
        <topology evidence="4">Multi-pass membrane protein</topology>
    </subcellularLocation>
</comment>
<evidence type="ECO:0000256" key="6">
    <source>
        <dbReference type="ARBA" id="ARBA00022475"/>
    </source>
</evidence>
<dbReference type="PANTHER" id="PTHR44936">
    <property type="entry name" value="SENSOR PROTEIN CREC"/>
    <property type="match status" value="1"/>
</dbReference>
<evidence type="ECO:0000259" key="22">
    <source>
        <dbReference type="PROSITE" id="PS50109"/>
    </source>
</evidence>
<keyword evidence="7" id="KW-0597">Phosphoprotein</keyword>
<dbReference type="InterPro" id="IPR036097">
    <property type="entry name" value="HisK_dim/P_sf"/>
</dbReference>
<evidence type="ECO:0000256" key="9">
    <source>
        <dbReference type="ARBA" id="ARBA00022741"/>
    </source>
</evidence>
<gene>
    <name evidence="24" type="ORF">GCM10010964_03710</name>
</gene>
<dbReference type="GO" id="GO:0005886">
    <property type="term" value="C:plasma membrane"/>
    <property type="evidence" value="ECO:0007669"/>
    <property type="project" value="UniProtKB-SubCell"/>
</dbReference>
<name>A0A8J2Z7N3_9PROT</name>
<dbReference type="InterPro" id="IPR003660">
    <property type="entry name" value="HAMP_dom"/>
</dbReference>
<keyword evidence="13" id="KW-0460">Magnesium</keyword>
<dbReference type="PRINTS" id="PR00344">
    <property type="entry name" value="BCTRLSENSOR"/>
</dbReference>
<keyword evidence="21" id="KW-0472">Membrane</keyword>
<dbReference type="SUPFAM" id="SSF55874">
    <property type="entry name" value="ATPase domain of HSP90 chaperone/DNA topoisomerase II/histidine kinase"/>
    <property type="match status" value="1"/>
</dbReference>
<dbReference type="PROSITE" id="PS50885">
    <property type="entry name" value="HAMP"/>
    <property type="match status" value="1"/>
</dbReference>
<dbReference type="Pfam" id="PF00672">
    <property type="entry name" value="HAMP"/>
    <property type="match status" value="1"/>
</dbReference>
<keyword evidence="9" id="KW-0547">Nucleotide-binding</keyword>